<protein>
    <submittedName>
        <fullName evidence="2">Uncharacterized protein</fullName>
    </submittedName>
</protein>
<reference evidence="2" key="1">
    <citation type="submission" date="2020-09" db="EMBL/GenBank/DDBJ databases">
        <title>Genome-Enabled Discovery of Anthraquinone Biosynthesis in Senna tora.</title>
        <authorList>
            <person name="Kang S.-H."/>
            <person name="Pandey R.P."/>
            <person name="Lee C.-M."/>
            <person name="Sim J.-S."/>
            <person name="Jeong J.-T."/>
            <person name="Choi B.-S."/>
            <person name="Jung M."/>
            <person name="Ginzburg D."/>
            <person name="Zhao K."/>
            <person name="Won S.Y."/>
            <person name="Oh T.-J."/>
            <person name="Yu Y."/>
            <person name="Kim N.-H."/>
            <person name="Lee O.R."/>
            <person name="Lee T.-H."/>
            <person name="Bashyal P."/>
            <person name="Kim T.-S."/>
            <person name="Lee W.-H."/>
            <person name="Kawkins C."/>
            <person name="Kim C.-K."/>
            <person name="Kim J.S."/>
            <person name="Ahn B.O."/>
            <person name="Rhee S.Y."/>
            <person name="Sohng J.K."/>
        </authorList>
    </citation>
    <scope>NUCLEOTIDE SEQUENCE</scope>
    <source>
        <tissue evidence="2">Leaf</tissue>
    </source>
</reference>
<evidence type="ECO:0000256" key="1">
    <source>
        <dbReference type="SAM" id="MobiDB-lite"/>
    </source>
</evidence>
<feature type="region of interest" description="Disordered" evidence="1">
    <location>
        <begin position="86"/>
        <end position="109"/>
    </location>
</feature>
<comment type="caution">
    <text evidence="2">The sequence shown here is derived from an EMBL/GenBank/DDBJ whole genome shotgun (WGS) entry which is preliminary data.</text>
</comment>
<feature type="region of interest" description="Disordered" evidence="1">
    <location>
        <begin position="35"/>
        <end position="74"/>
    </location>
</feature>
<dbReference type="OrthoDB" id="1916329at2759"/>
<keyword evidence="3" id="KW-1185">Reference proteome</keyword>
<feature type="compositionally biased region" description="Low complexity" evidence="1">
    <location>
        <begin position="36"/>
        <end position="53"/>
    </location>
</feature>
<dbReference type="Proteomes" id="UP000634136">
    <property type="component" value="Unassembled WGS sequence"/>
</dbReference>
<evidence type="ECO:0000313" key="2">
    <source>
        <dbReference type="EMBL" id="KAF7838394.1"/>
    </source>
</evidence>
<gene>
    <name evidence="2" type="ORF">G2W53_006876</name>
</gene>
<dbReference type="AlphaFoldDB" id="A0A835CDL0"/>
<name>A0A835CDL0_9FABA</name>
<accession>A0A835CDL0</accession>
<sequence length="159" mass="18015">MDSRGKSMSERSLCERSMKVVSNIIRISSFSIAQRSLGVKSSGKGTSSNSKDMMNLEEKEEEEEEEENGMLLEMKEPALMVSEFRGGISKRSQEPQNKPKRTYVIKPSGRDNEATSIISHHHHHHHHMIHNNDKETTWEAMQACVSTTRVYSSYQCSAG</sequence>
<dbReference type="EMBL" id="JAAIUW010000003">
    <property type="protein sequence ID" value="KAF7838394.1"/>
    <property type="molecule type" value="Genomic_DNA"/>
</dbReference>
<organism evidence="2 3">
    <name type="scientific">Senna tora</name>
    <dbReference type="NCBI Taxonomy" id="362788"/>
    <lineage>
        <taxon>Eukaryota</taxon>
        <taxon>Viridiplantae</taxon>
        <taxon>Streptophyta</taxon>
        <taxon>Embryophyta</taxon>
        <taxon>Tracheophyta</taxon>
        <taxon>Spermatophyta</taxon>
        <taxon>Magnoliopsida</taxon>
        <taxon>eudicotyledons</taxon>
        <taxon>Gunneridae</taxon>
        <taxon>Pentapetalae</taxon>
        <taxon>rosids</taxon>
        <taxon>fabids</taxon>
        <taxon>Fabales</taxon>
        <taxon>Fabaceae</taxon>
        <taxon>Caesalpinioideae</taxon>
        <taxon>Cassia clade</taxon>
        <taxon>Senna</taxon>
    </lineage>
</organism>
<feature type="compositionally biased region" description="Acidic residues" evidence="1">
    <location>
        <begin position="58"/>
        <end position="68"/>
    </location>
</feature>
<proteinExistence type="predicted"/>
<evidence type="ECO:0000313" key="3">
    <source>
        <dbReference type="Proteomes" id="UP000634136"/>
    </source>
</evidence>